<feature type="transmembrane region" description="Helical" evidence="7">
    <location>
        <begin position="46"/>
        <end position="65"/>
    </location>
</feature>
<dbReference type="SUPFAM" id="SSF50182">
    <property type="entry name" value="Sm-like ribonucleoproteins"/>
    <property type="match status" value="1"/>
</dbReference>
<dbReference type="Gene3D" id="1.10.287.1260">
    <property type="match status" value="1"/>
</dbReference>
<dbReference type="InterPro" id="IPR011066">
    <property type="entry name" value="MscS_channel_C_sf"/>
</dbReference>
<dbReference type="PANTHER" id="PTHR30566:SF25">
    <property type="entry name" value="INNER MEMBRANE PROTEIN"/>
    <property type="match status" value="1"/>
</dbReference>
<protein>
    <submittedName>
        <fullName evidence="11">Mechanosensitive ion channel family protein</fullName>
    </submittedName>
</protein>
<name>A0A523UQK9_UNCT6</name>
<keyword evidence="3" id="KW-1003">Cell membrane</keyword>
<evidence type="ECO:0000313" key="11">
    <source>
        <dbReference type="EMBL" id="TET44601.1"/>
    </source>
</evidence>
<evidence type="ECO:0000256" key="3">
    <source>
        <dbReference type="ARBA" id="ARBA00022475"/>
    </source>
</evidence>
<keyword evidence="6 7" id="KW-0472">Membrane</keyword>
<dbReference type="Pfam" id="PF21082">
    <property type="entry name" value="MS_channel_3rd"/>
    <property type="match status" value="1"/>
</dbReference>
<keyword evidence="4 7" id="KW-0812">Transmembrane</keyword>
<dbReference type="GO" id="GO:0005886">
    <property type="term" value="C:plasma membrane"/>
    <property type="evidence" value="ECO:0007669"/>
    <property type="project" value="UniProtKB-SubCell"/>
</dbReference>
<feature type="domain" description="Mechanosensitive ion channel transmembrane helices 2/3" evidence="10">
    <location>
        <begin position="126"/>
        <end position="165"/>
    </location>
</feature>
<evidence type="ECO:0000256" key="2">
    <source>
        <dbReference type="ARBA" id="ARBA00008017"/>
    </source>
</evidence>
<dbReference type="Gene3D" id="2.30.30.60">
    <property type="match status" value="1"/>
</dbReference>
<comment type="similarity">
    <text evidence="2">Belongs to the MscS (TC 1.A.23) family.</text>
</comment>
<dbReference type="InterPro" id="IPR011014">
    <property type="entry name" value="MscS_channel_TM-2"/>
</dbReference>
<feature type="transmembrane region" description="Helical" evidence="7">
    <location>
        <begin position="6"/>
        <end position="25"/>
    </location>
</feature>
<accession>A0A523UQK9</accession>
<feature type="transmembrane region" description="Helical" evidence="7">
    <location>
        <begin position="120"/>
        <end position="139"/>
    </location>
</feature>
<evidence type="ECO:0000256" key="4">
    <source>
        <dbReference type="ARBA" id="ARBA00022692"/>
    </source>
</evidence>
<dbReference type="AlphaFoldDB" id="A0A523UQK9"/>
<proteinExistence type="inferred from homology"/>
<evidence type="ECO:0000259" key="9">
    <source>
        <dbReference type="Pfam" id="PF21082"/>
    </source>
</evidence>
<dbReference type="Gene3D" id="3.30.70.100">
    <property type="match status" value="1"/>
</dbReference>
<feature type="domain" description="Mechanosensitive ion channel MscS C-terminal" evidence="9">
    <location>
        <begin position="242"/>
        <end position="328"/>
    </location>
</feature>
<dbReference type="InterPro" id="IPR049278">
    <property type="entry name" value="MS_channel_C"/>
</dbReference>
<evidence type="ECO:0000313" key="12">
    <source>
        <dbReference type="Proteomes" id="UP000315525"/>
    </source>
</evidence>
<feature type="transmembrane region" description="Helical" evidence="7">
    <location>
        <begin position="85"/>
        <end position="108"/>
    </location>
</feature>
<gene>
    <name evidence="11" type="ORF">E3J62_09810</name>
</gene>
<feature type="domain" description="Mechanosensitive ion channel MscS" evidence="8">
    <location>
        <begin position="166"/>
        <end position="232"/>
    </location>
</feature>
<dbReference type="Proteomes" id="UP000315525">
    <property type="component" value="Unassembled WGS sequence"/>
</dbReference>
<dbReference type="Pfam" id="PF21088">
    <property type="entry name" value="MS_channel_1st"/>
    <property type="match status" value="1"/>
</dbReference>
<dbReference type="PANTHER" id="PTHR30566">
    <property type="entry name" value="YNAI-RELATED MECHANOSENSITIVE ION CHANNEL"/>
    <property type="match status" value="1"/>
</dbReference>
<evidence type="ECO:0000256" key="5">
    <source>
        <dbReference type="ARBA" id="ARBA00022989"/>
    </source>
</evidence>
<organism evidence="11 12">
    <name type="scientific">candidate division TA06 bacterium</name>
    <dbReference type="NCBI Taxonomy" id="2250710"/>
    <lineage>
        <taxon>Bacteria</taxon>
        <taxon>Bacteria division TA06</taxon>
    </lineage>
</organism>
<dbReference type="InterPro" id="IPR049142">
    <property type="entry name" value="MS_channel_1st"/>
</dbReference>
<dbReference type="SUPFAM" id="SSF82689">
    <property type="entry name" value="Mechanosensitive channel protein MscS (YggB), C-terminal domain"/>
    <property type="match status" value="1"/>
</dbReference>
<evidence type="ECO:0000256" key="7">
    <source>
        <dbReference type="SAM" id="Phobius"/>
    </source>
</evidence>
<evidence type="ECO:0000256" key="6">
    <source>
        <dbReference type="ARBA" id="ARBA00023136"/>
    </source>
</evidence>
<evidence type="ECO:0000259" key="8">
    <source>
        <dbReference type="Pfam" id="PF00924"/>
    </source>
</evidence>
<dbReference type="InterPro" id="IPR006685">
    <property type="entry name" value="MscS_channel_2nd"/>
</dbReference>
<keyword evidence="5 7" id="KW-1133">Transmembrane helix</keyword>
<dbReference type="GO" id="GO:0055085">
    <property type="term" value="P:transmembrane transport"/>
    <property type="evidence" value="ECO:0007669"/>
    <property type="project" value="InterPro"/>
</dbReference>
<dbReference type="SUPFAM" id="SSF82861">
    <property type="entry name" value="Mechanosensitive channel protein MscS (YggB), transmembrane region"/>
    <property type="match status" value="1"/>
</dbReference>
<comment type="caution">
    <text evidence="11">The sequence shown here is derived from an EMBL/GenBank/DDBJ whole genome shotgun (WGS) entry which is preliminary data.</text>
</comment>
<feature type="transmembrane region" description="Helical" evidence="7">
    <location>
        <begin position="145"/>
        <end position="164"/>
    </location>
</feature>
<comment type="subcellular location">
    <subcellularLocation>
        <location evidence="1">Cell membrane</location>
        <topology evidence="1">Multi-pass membrane protein</topology>
    </subcellularLocation>
</comment>
<evidence type="ECO:0000259" key="10">
    <source>
        <dbReference type="Pfam" id="PF21088"/>
    </source>
</evidence>
<reference evidence="11 12" key="1">
    <citation type="submission" date="2019-03" db="EMBL/GenBank/DDBJ databases">
        <title>Metabolic potential of uncultured bacteria and archaea associated with petroleum seepage in deep-sea sediments.</title>
        <authorList>
            <person name="Dong X."/>
            <person name="Hubert C."/>
        </authorList>
    </citation>
    <scope>NUCLEOTIDE SEQUENCE [LARGE SCALE GENOMIC DNA]</scope>
    <source>
        <strain evidence="11">E44_bin18</strain>
    </source>
</reference>
<dbReference type="InterPro" id="IPR023408">
    <property type="entry name" value="MscS_beta-dom_sf"/>
</dbReference>
<sequence>MNLPMQVILPLAFILGGFLVGLVVQKLIWDRLRRIAARTKWGGDEILISAFGGVVILWFTLAGVYGAVLNVPMSATVLGTVQKVLLILVILSGTAVFAKVAVGLLNLYSQTAEGALPSTSILTIFTKVLIFAVGILIILQSLGISITPMLTAFGIGGLAVALALQDTLANLFSGIFVIASRQVKPGDYVELDSGEKGYVTDVTWRNTTIRALPNNMIIVPNSKLASTIVTNYYQPQKQMSVLIQVGISYDSDLKEVERVTIDVAKEVMKEVKGGVAGHEPFIRYHTFGDSSINFSVILRANEYTDQYLVKHEFIKRLHERYMKEGIEIPFPIRTVHMKGESEQRPG</sequence>
<dbReference type="Pfam" id="PF00924">
    <property type="entry name" value="MS_channel_2nd"/>
    <property type="match status" value="1"/>
</dbReference>
<dbReference type="EMBL" id="SOJN01000119">
    <property type="protein sequence ID" value="TET44601.1"/>
    <property type="molecule type" value="Genomic_DNA"/>
</dbReference>
<evidence type="ECO:0000256" key="1">
    <source>
        <dbReference type="ARBA" id="ARBA00004651"/>
    </source>
</evidence>
<dbReference type="InterPro" id="IPR010920">
    <property type="entry name" value="LSM_dom_sf"/>
</dbReference>